<evidence type="ECO:0000259" key="1">
    <source>
        <dbReference type="Pfam" id="PF12392"/>
    </source>
</evidence>
<evidence type="ECO:0000313" key="2">
    <source>
        <dbReference type="EMBL" id="TQQ84835.1"/>
    </source>
</evidence>
<dbReference type="PROSITE" id="PS01276">
    <property type="entry name" value="PEPTIDASE_U32"/>
    <property type="match status" value="1"/>
</dbReference>
<dbReference type="InterPro" id="IPR051454">
    <property type="entry name" value="RNA/ubiquinone_mod_enzymes"/>
</dbReference>
<reference evidence="2 3" key="1">
    <citation type="submission" date="2019-02" db="EMBL/GenBank/DDBJ databases">
        <title>Peptostreptococcaceae bacterium ZHW00191 nov., a new bacterium isolated from the human gut.</title>
        <authorList>
            <person name="Zhou H.-W."/>
            <person name="Chen X.-J."/>
        </authorList>
    </citation>
    <scope>NUCLEOTIDE SEQUENCE [LARGE SCALE GENOMIC DNA]</scope>
    <source>
        <strain evidence="2 3">ZHW00191</strain>
    </source>
</reference>
<proteinExistence type="predicted"/>
<name>A0A544QVW9_9FIRM</name>
<dbReference type="InterPro" id="IPR020988">
    <property type="entry name" value="Pept_U32_collagenase"/>
</dbReference>
<feature type="domain" description="Peptidase U32 collagenase" evidence="1">
    <location>
        <begin position="385"/>
        <end position="504"/>
    </location>
</feature>
<sequence>MRSDLEILAPVGSFESLRAAVQNGANAVYLGGKDFSARASAANFGRDELEEAVKYCHIRGVRLFVTANTIIKQNEVEDFIEYMRFLYNIDVDAVIVQDIGMAMLIKKLMPDFELHASTQMAAHSIEDVKYLKSIGFKRVVLARELTIEEIEYICKNVDVDIEVFVHGALCVCYSGECLMSSMIGNRSGNRGRCAQPCRQKYILEDEETGKIIETEGEYILSPRDLNTVEEIGRIVDAGVLSLKIEGRMKRPEYVATVVSVYRDAVERYINGEKSIVTPEEINELYTIFNRKFTRGYILDEVGLEIMNSEKPNNRGLYIGTVESYNRKSKRLKIKLENNLKKGDGINLGGGTIGRILKGNNICEEGYKGETIEIDFIGDAYIGQKVFKTSDNDLIEKARKTFDENSENVKIPLFMNFEVKIGKPPVLKVYDEDGSSVHVYGDKEAEKAIKVALSSEKAETQLKKLGNTPYKAEYIECSIDDDATIPVSMINSMRREAVERISAERVKINDRKYKFTDISYKSEPRSEEYNSYSTDEKKIRVKLKNLEQLKAVVDFDIDKIYYEDIYTFEAAKDICESNNKKIIYSAPRIMRNDDYRVFEKLEGVITEQDDVLVSSWGEIKYFTEKFGCGIRADWSLNTFNGESAEFMRKSGIKSVCLSQELNIGEIDELEEFTDIETEVCIYGYTPLMISEYCPMGVLVRDCHKEKRCSDCRKIKYSLVDSSGNRYRLSQNEFCRTTIYNSEPTMILNNIEDIENTDTDVFRLDFTIESGELTREVVKAHIEAIEENMYSADKIYERFDNITTGHFYRGVE</sequence>
<dbReference type="EMBL" id="SGJB01000006">
    <property type="protein sequence ID" value="TQQ84835.1"/>
    <property type="molecule type" value="Genomic_DNA"/>
</dbReference>
<dbReference type="Proteomes" id="UP000317863">
    <property type="component" value="Unassembled WGS sequence"/>
</dbReference>
<dbReference type="OrthoDB" id="9807498at2"/>
<dbReference type="AlphaFoldDB" id="A0A544QVW9"/>
<dbReference type="Pfam" id="PF01136">
    <property type="entry name" value="Peptidase_U32"/>
    <property type="match status" value="2"/>
</dbReference>
<dbReference type="InterPro" id="IPR001539">
    <property type="entry name" value="Peptidase_U32"/>
</dbReference>
<accession>A0A544QVW9</accession>
<gene>
    <name evidence="2" type="ORF">EXD82_04205</name>
</gene>
<dbReference type="RefSeq" id="WP_142535664.1">
    <property type="nucleotide sequence ID" value="NZ_SGJB01000006.1"/>
</dbReference>
<dbReference type="PANTHER" id="PTHR30217:SF10">
    <property type="entry name" value="23S RRNA 5-HYDROXYCYTIDINE C2501 SYNTHASE"/>
    <property type="match status" value="1"/>
</dbReference>
<dbReference type="PANTHER" id="PTHR30217">
    <property type="entry name" value="PEPTIDASE U32 FAMILY"/>
    <property type="match status" value="1"/>
</dbReference>
<comment type="caution">
    <text evidence="2">The sequence shown here is derived from an EMBL/GenBank/DDBJ whole genome shotgun (WGS) entry which is preliminary data.</text>
</comment>
<protein>
    <submittedName>
        <fullName evidence="2">U32 family peptidase</fullName>
    </submittedName>
</protein>
<dbReference type="Pfam" id="PF12392">
    <property type="entry name" value="DUF3656"/>
    <property type="match status" value="1"/>
</dbReference>
<keyword evidence="3" id="KW-1185">Reference proteome</keyword>
<evidence type="ECO:0000313" key="3">
    <source>
        <dbReference type="Proteomes" id="UP000317863"/>
    </source>
</evidence>
<organism evidence="2 3">
    <name type="scientific">Peptacetobacter hominis</name>
    <dbReference type="NCBI Taxonomy" id="2743610"/>
    <lineage>
        <taxon>Bacteria</taxon>
        <taxon>Bacillati</taxon>
        <taxon>Bacillota</taxon>
        <taxon>Clostridia</taxon>
        <taxon>Peptostreptococcales</taxon>
        <taxon>Peptostreptococcaceae</taxon>
        <taxon>Peptacetobacter</taxon>
    </lineage>
</organism>